<organism evidence="1 2">
    <name type="scientific">Candidatus Acutalibacter ornithocaccae</name>
    <dbReference type="NCBI Taxonomy" id="2838416"/>
    <lineage>
        <taxon>Bacteria</taxon>
        <taxon>Bacillati</taxon>
        <taxon>Bacillota</taxon>
        <taxon>Clostridia</taxon>
        <taxon>Eubacteriales</taxon>
        <taxon>Acutalibacteraceae</taxon>
        <taxon>Acutalibacter</taxon>
    </lineage>
</organism>
<dbReference type="EMBL" id="DWXZ01000216">
    <property type="protein sequence ID" value="HJB38422.1"/>
    <property type="molecule type" value="Genomic_DNA"/>
</dbReference>
<dbReference type="Gene3D" id="3.40.630.30">
    <property type="match status" value="1"/>
</dbReference>
<reference evidence="1" key="1">
    <citation type="journal article" date="2021" name="PeerJ">
        <title>Extensive microbial diversity within the chicken gut microbiome revealed by metagenomics and culture.</title>
        <authorList>
            <person name="Gilroy R."/>
            <person name="Ravi A."/>
            <person name="Getino M."/>
            <person name="Pursley I."/>
            <person name="Horton D.L."/>
            <person name="Alikhan N.F."/>
            <person name="Baker D."/>
            <person name="Gharbi K."/>
            <person name="Hall N."/>
            <person name="Watson M."/>
            <person name="Adriaenssens E.M."/>
            <person name="Foster-Nyarko E."/>
            <person name="Jarju S."/>
            <person name="Secka A."/>
            <person name="Antonio M."/>
            <person name="Oren A."/>
            <person name="Chaudhuri R.R."/>
            <person name="La Ragione R."/>
            <person name="Hildebrand F."/>
            <person name="Pallen M.J."/>
        </authorList>
    </citation>
    <scope>NUCLEOTIDE SEQUENCE</scope>
    <source>
        <strain evidence="1">ChiBcolR8-3208</strain>
    </source>
</reference>
<accession>A0A9D2LZK5</accession>
<comment type="caution">
    <text evidence="1">The sequence shown here is derived from an EMBL/GenBank/DDBJ whole genome shotgun (WGS) entry which is preliminary data.</text>
</comment>
<evidence type="ECO:0000313" key="2">
    <source>
        <dbReference type="Proteomes" id="UP000824214"/>
    </source>
</evidence>
<protein>
    <submittedName>
        <fullName evidence="1">Uncharacterized protein</fullName>
    </submittedName>
</protein>
<reference evidence="1" key="2">
    <citation type="submission" date="2021-04" db="EMBL/GenBank/DDBJ databases">
        <authorList>
            <person name="Gilroy R."/>
        </authorList>
    </citation>
    <scope>NUCLEOTIDE SEQUENCE</scope>
    <source>
        <strain evidence="1">ChiBcolR8-3208</strain>
    </source>
</reference>
<dbReference type="AlphaFoldDB" id="A0A9D2LZK5"/>
<proteinExistence type="predicted"/>
<gene>
    <name evidence="1" type="ORF">H9942_10220</name>
</gene>
<dbReference type="SUPFAM" id="SSF55729">
    <property type="entry name" value="Acyl-CoA N-acyltransferases (Nat)"/>
    <property type="match status" value="1"/>
</dbReference>
<dbReference type="InterPro" id="IPR016181">
    <property type="entry name" value="Acyl_CoA_acyltransferase"/>
</dbReference>
<dbReference type="Proteomes" id="UP000824214">
    <property type="component" value="Unassembled WGS sequence"/>
</dbReference>
<evidence type="ECO:0000313" key="1">
    <source>
        <dbReference type="EMBL" id="HJB38422.1"/>
    </source>
</evidence>
<sequence>MEIQGNSKEFLLLRQVLADARAQGRQGCVLTCKAGLLPYYEKFGFQNRGVSPSALAGQSWYDMAVLFAPGR</sequence>
<name>A0A9D2LZK5_9FIRM</name>